<dbReference type="InterPro" id="IPR036803">
    <property type="entry name" value="Porphobilinogen_deaminase_C_sf"/>
</dbReference>
<evidence type="ECO:0000256" key="9">
    <source>
        <dbReference type="ARBA" id="ARBA00033064"/>
    </source>
</evidence>
<feature type="compositionally biased region" description="Basic and acidic residues" evidence="10">
    <location>
        <begin position="704"/>
        <end position="716"/>
    </location>
</feature>
<dbReference type="UniPathway" id="UPA00251">
    <property type="reaction ID" value="UER00319"/>
</dbReference>
<keyword evidence="14" id="KW-1185">Reference proteome</keyword>
<dbReference type="GO" id="GO:0006782">
    <property type="term" value="P:protoporphyrinogen IX biosynthetic process"/>
    <property type="evidence" value="ECO:0007669"/>
    <property type="project" value="UniProtKB-UniPathway"/>
</dbReference>
<feature type="region of interest" description="Disordered" evidence="10">
    <location>
        <begin position="1"/>
        <end position="125"/>
    </location>
</feature>
<dbReference type="PRINTS" id="PR00151">
    <property type="entry name" value="PORPHBDMNASE"/>
</dbReference>
<dbReference type="GO" id="GO:0005737">
    <property type="term" value="C:cytoplasm"/>
    <property type="evidence" value="ECO:0007669"/>
    <property type="project" value="TreeGrafter"/>
</dbReference>
<feature type="compositionally biased region" description="Low complexity" evidence="10">
    <location>
        <begin position="34"/>
        <end position="44"/>
    </location>
</feature>
<feature type="compositionally biased region" description="Low complexity" evidence="10">
    <location>
        <begin position="108"/>
        <end position="125"/>
    </location>
</feature>
<evidence type="ECO:0000259" key="12">
    <source>
        <dbReference type="Pfam" id="PF03900"/>
    </source>
</evidence>
<evidence type="ECO:0000313" key="14">
    <source>
        <dbReference type="Proteomes" id="UP000246740"/>
    </source>
</evidence>
<dbReference type="OrthoDB" id="564646at2759"/>
<dbReference type="GO" id="GO:0004418">
    <property type="term" value="F:hydroxymethylbilane synthase activity"/>
    <property type="evidence" value="ECO:0007669"/>
    <property type="project" value="UniProtKB-EC"/>
</dbReference>
<evidence type="ECO:0000259" key="11">
    <source>
        <dbReference type="Pfam" id="PF01379"/>
    </source>
</evidence>
<evidence type="ECO:0000256" key="2">
    <source>
        <dbReference type="ARBA" id="ARBA00004735"/>
    </source>
</evidence>
<sequence>MSSNEQQEQLVGQQAVQGGAVSAPVNGSNGLNFQPQASQQAPIPSQQPPRSTGPSWTDEASACPVPHAKSQPLPPGHPPVPDAPASTLFPPTDSRCIFFRSPDDLAQTPPLSRSASSSMLSSPTPTLPSLHELAVSHSASAYEFDRAQKLEQARKEANINPLPLDKDGQLGLDPGCTLVLASRNSQLALVQSSFVSAMLEARYGRSSPIFADQLKKLDDSGVAVVDPAQARQQLQKVCQQHTGKDLEDLRTFLENLQIPPKTPLRPHTFPITSMSTAGDQNLRSPLYVIGGEGKAIWTKELEVALEQGAVDAIVHCLKDVPTAMPAGLELAAVLEREDPRDAFVVKKGLPYKVLDELPVGSVIGTSSVRRVAQLRRRYPHLVFSDVRGNINTRLAKLDAPNGPYTALVLAAAGLVRLNLHSRITAFLSSPVMLHSVGQGSLAIEVRTPPPEATPANNRDARIREMIRSIGDWRATYRAEAERSLLRQLEGGCSIPVGVESRFDDHDQVEGKRNEAVELVDDFITNGKEDLRADLPNGGAPLVRDGHTIPATQLAGLDSSSLHLATSSPGSSSKNDKKVGAQGETAPVRPPLESLATGVQEMEAAKARQRGPGATDSPETVAEKIAATSMSIVDRSKPDASGRELFLDAIIVSLDGSQECRYSASKFCRSVEDARALGEEVAYELAHKRGGRAILGEVERHRKMAEEADRRRREEARKRKAAGLPGGELRQPHAVGVAVAAEQGDLASLRKERDGWMRGQAEISLAAEVEALRNQHGAGKDAECDPLEIDRRFVPRDDGQPKAWEV</sequence>
<evidence type="ECO:0000256" key="6">
    <source>
        <dbReference type="ARBA" id="ARBA00023133"/>
    </source>
</evidence>
<keyword evidence="5" id="KW-0808">Transferase</keyword>
<evidence type="ECO:0000256" key="4">
    <source>
        <dbReference type="ARBA" id="ARBA00012655"/>
    </source>
</evidence>
<dbReference type="PROSITE" id="PS00533">
    <property type="entry name" value="PORPHOBILINOGEN_DEAM"/>
    <property type="match status" value="1"/>
</dbReference>
<dbReference type="Proteomes" id="UP000246740">
    <property type="component" value="Unassembled WGS sequence"/>
</dbReference>
<comment type="pathway">
    <text evidence="2">Porphyrin-containing compound metabolism; protoporphyrin-IX biosynthesis; coproporphyrinogen-III from 5-aminolevulinate: step 2/4.</text>
</comment>
<feature type="region of interest" description="Disordered" evidence="10">
    <location>
        <begin position="704"/>
        <end position="728"/>
    </location>
</feature>
<evidence type="ECO:0000256" key="5">
    <source>
        <dbReference type="ARBA" id="ARBA00022679"/>
    </source>
</evidence>
<dbReference type="NCBIfam" id="TIGR00212">
    <property type="entry name" value="hemC"/>
    <property type="match status" value="1"/>
</dbReference>
<dbReference type="Pfam" id="PF03900">
    <property type="entry name" value="Porphobil_deamC"/>
    <property type="match status" value="1"/>
</dbReference>
<evidence type="ECO:0000256" key="8">
    <source>
        <dbReference type="ARBA" id="ARBA00030685"/>
    </source>
</evidence>
<dbReference type="Gene3D" id="3.30.160.40">
    <property type="entry name" value="Porphobilinogen deaminase, C-terminal domain"/>
    <property type="match status" value="2"/>
</dbReference>
<dbReference type="PANTHER" id="PTHR11557:SF0">
    <property type="entry name" value="PORPHOBILINOGEN DEAMINASE"/>
    <property type="match status" value="1"/>
</dbReference>
<dbReference type="EC" id="2.5.1.61" evidence="4"/>
<evidence type="ECO:0000256" key="10">
    <source>
        <dbReference type="SAM" id="MobiDB-lite"/>
    </source>
</evidence>
<dbReference type="Gene3D" id="3.40.190.10">
    <property type="entry name" value="Periplasmic binding protein-like II"/>
    <property type="match status" value="2"/>
</dbReference>
<feature type="compositionally biased region" description="Pro residues" evidence="10">
    <location>
        <begin position="72"/>
        <end position="82"/>
    </location>
</feature>
<name>A0A317XZB6_9BASI</name>
<feature type="compositionally biased region" description="Low complexity" evidence="10">
    <location>
        <begin position="1"/>
        <end position="23"/>
    </location>
</feature>
<dbReference type="InParanoid" id="A0A317XZB6"/>
<dbReference type="EMBL" id="KZ819188">
    <property type="protein sequence ID" value="PWZ03133.1"/>
    <property type="molecule type" value="Genomic_DNA"/>
</dbReference>
<dbReference type="InterPro" id="IPR000860">
    <property type="entry name" value="HemC"/>
</dbReference>
<dbReference type="InterPro" id="IPR022418">
    <property type="entry name" value="Porphobilinogen_deaminase_C"/>
</dbReference>
<dbReference type="InterPro" id="IPR022417">
    <property type="entry name" value="Porphobilin_deaminase_N"/>
</dbReference>
<dbReference type="STRING" id="1882483.A0A317XZB6"/>
<feature type="region of interest" description="Disordered" evidence="10">
    <location>
        <begin position="560"/>
        <end position="593"/>
    </location>
</feature>
<organism evidence="13 14">
    <name type="scientific">Testicularia cyperi</name>
    <dbReference type="NCBI Taxonomy" id="1882483"/>
    <lineage>
        <taxon>Eukaryota</taxon>
        <taxon>Fungi</taxon>
        <taxon>Dikarya</taxon>
        <taxon>Basidiomycota</taxon>
        <taxon>Ustilaginomycotina</taxon>
        <taxon>Ustilaginomycetes</taxon>
        <taxon>Ustilaginales</taxon>
        <taxon>Anthracoideaceae</taxon>
        <taxon>Testicularia</taxon>
    </lineage>
</organism>
<dbReference type="Pfam" id="PF01379">
    <property type="entry name" value="Porphobil_deam"/>
    <property type="match status" value="1"/>
</dbReference>
<comment type="similarity">
    <text evidence="3">Belongs to the HMBS family.</text>
</comment>
<gene>
    <name evidence="13" type="ORF">BCV70DRAFT_197369</name>
</gene>
<dbReference type="SUPFAM" id="SSF53850">
    <property type="entry name" value="Periplasmic binding protein-like II"/>
    <property type="match status" value="1"/>
</dbReference>
<feature type="domain" description="Porphobilinogen deaminase N-terminal" evidence="11">
    <location>
        <begin position="267"/>
        <end position="447"/>
    </location>
</feature>
<comment type="cofactor">
    <cofactor evidence="1">
        <name>dipyrromethane</name>
        <dbReference type="ChEBI" id="CHEBI:60342"/>
    </cofactor>
</comment>
<keyword evidence="7" id="KW-0627">Porphyrin biosynthesis</keyword>
<proteinExistence type="inferred from homology"/>
<evidence type="ECO:0000256" key="3">
    <source>
        <dbReference type="ARBA" id="ARBA00005638"/>
    </source>
</evidence>
<accession>A0A317XZB6</accession>
<reference evidence="13 14" key="1">
    <citation type="journal article" date="2018" name="Mol. Biol. Evol.">
        <title>Broad Genomic Sampling Reveals a Smut Pathogenic Ancestry of the Fungal Clade Ustilaginomycotina.</title>
        <authorList>
            <person name="Kijpornyongpan T."/>
            <person name="Mondo S.J."/>
            <person name="Barry K."/>
            <person name="Sandor L."/>
            <person name="Lee J."/>
            <person name="Lipzen A."/>
            <person name="Pangilinan J."/>
            <person name="LaButti K."/>
            <person name="Hainaut M."/>
            <person name="Henrissat B."/>
            <person name="Grigoriev I.V."/>
            <person name="Spatafora J.W."/>
            <person name="Aime M.C."/>
        </authorList>
    </citation>
    <scope>NUCLEOTIDE SEQUENCE [LARGE SCALE GENOMIC DNA]</scope>
    <source>
        <strain evidence="13 14">MCA 3645</strain>
    </source>
</reference>
<keyword evidence="6" id="KW-0350">Heme biosynthesis</keyword>
<evidence type="ECO:0000256" key="7">
    <source>
        <dbReference type="ARBA" id="ARBA00023244"/>
    </source>
</evidence>
<evidence type="ECO:0000313" key="13">
    <source>
        <dbReference type="EMBL" id="PWZ03133.1"/>
    </source>
</evidence>
<feature type="domain" description="Porphobilinogen deaminase C-terminal" evidence="12">
    <location>
        <begin position="476"/>
        <end position="505"/>
    </location>
</feature>
<dbReference type="FunFam" id="3.40.190.10:FF:000005">
    <property type="entry name" value="Porphobilinogen deaminase"/>
    <property type="match status" value="1"/>
</dbReference>
<dbReference type="PANTHER" id="PTHR11557">
    <property type="entry name" value="PORPHOBILINOGEN DEAMINASE"/>
    <property type="match status" value="1"/>
</dbReference>
<protein>
    <recommendedName>
        <fullName evidence="4">hydroxymethylbilane synthase</fullName>
        <ecNumber evidence="4">2.5.1.61</ecNumber>
    </recommendedName>
    <alternativeName>
        <fullName evidence="9">Hydroxymethylbilane synthase</fullName>
    </alternativeName>
    <alternativeName>
        <fullName evidence="8">Pre-uroporphyrinogen synthase</fullName>
    </alternativeName>
</protein>
<dbReference type="InterPro" id="IPR022419">
    <property type="entry name" value="Porphobilin_deaminase_cofac_BS"/>
</dbReference>
<feature type="compositionally biased region" description="Polar residues" evidence="10">
    <location>
        <begin position="560"/>
        <end position="572"/>
    </location>
</feature>
<evidence type="ECO:0000256" key="1">
    <source>
        <dbReference type="ARBA" id="ARBA00001916"/>
    </source>
</evidence>
<dbReference type="AlphaFoldDB" id="A0A317XZB6"/>
<dbReference type="SUPFAM" id="SSF54782">
    <property type="entry name" value="Porphobilinogen deaminase (hydroxymethylbilane synthase), C-terminal domain"/>
    <property type="match status" value="1"/>
</dbReference>